<feature type="compositionally biased region" description="Basic and acidic residues" evidence="8">
    <location>
        <begin position="1"/>
        <end position="24"/>
    </location>
</feature>
<keyword evidence="4 9" id="KW-0812">Transmembrane</keyword>
<comment type="subcellular location">
    <subcellularLocation>
        <location evidence="1">Cell membrane</location>
        <topology evidence="1">Multi-pass membrane protein</topology>
    </subcellularLocation>
</comment>
<sequence>MLPTRRPEERLQQMPRAVEHEIRRGMGPAGARAWRSDDPESSRRASSANKPWYYLSVAAISLALGLLFSRIPFNAFDLQIYWRVGEVFRHGPNEIYSFSYYGLGLTYPPFAALVFAGLSYIPFAVVTVAAKVVQFALLAACLHICVRATSWSVWWVLPLTLAASALEPIYSGIILGQINLLLLVLILWDLTRPKETAWAGILLGLAIGIKLTPAIFLLYLVAHRDYRTAMRALLTFATTVVIGFVVAPGPANAYWTKYLFDTERIGPSKDTDNQSIRGMLDRLEVAHAGLIWVLACGALCALYLWWSQRPRQRADMLLEISGVGLLGCLVSPLSWSHHWAWIVPAAVAFVGSPQSRESQVRRLAIASAAWLLFLLPVARYRAHMPQDVPVAWLVLMENLYVLGTLIAVTVWGVMRTLRRRHWLATQRRVN</sequence>
<keyword evidence="2" id="KW-1003">Cell membrane</keyword>
<comment type="caution">
    <text evidence="10">The sequence shown here is derived from an EMBL/GenBank/DDBJ whole genome shotgun (WGS) entry which is preliminary data.</text>
</comment>
<dbReference type="EMBL" id="JAVDYG010000001">
    <property type="protein sequence ID" value="MDR7360529.1"/>
    <property type="molecule type" value="Genomic_DNA"/>
</dbReference>
<feature type="transmembrane region" description="Helical" evidence="9">
    <location>
        <begin position="200"/>
        <end position="222"/>
    </location>
</feature>
<evidence type="ECO:0000256" key="7">
    <source>
        <dbReference type="ARBA" id="ARBA00024033"/>
    </source>
</evidence>
<proteinExistence type="inferred from homology"/>
<reference evidence="10 11" key="1">
    <citation type="submission" date="2023-07" db="EMBL/GenBank/DDBJ databases">
        <title>Sequencing the genomes of 1000 actinobacteria strains.</title>
        <authorList>
            <person name="Klenk H.-P."/>
        </authorList>
    </citation>
    <scope>NUCLEOTIDE SEQUENCE [LARGE SCALE GENOMIC DNA]</scope>
    <source>
        <strain evidence="10 11">DSM 19426</strain>
    </source>
</reference>
<keyword evidence="10" id="KW-0328">Glycosyltransferase</keyword>
<feature type="transmembrane region" description="Helical" evidence="9">
    <location>
        <begin position="107"/>
        <end position="128"/>
    </location>
</feature>
<feature type="transmembrane region" description="Helical" evidence="9">
    <location>
        <begin position="228"/>
        <end position="247"/>
    </location>
</feature>
<name>A0ABU2BT50_9ACTN</name>
<evidence type="ECO:0000256" key="5">
    <source>
        <dbReference type="ARBA" id="ARBA00022989"/>
    </source>
</evidence>
<evidence type="ECO:0000256" key="9">
    <source>
        <dbReference type="SAM" id="Phobius"/>
    </source>
</evidence>
<keyword evidence="5 9" id="KW-1133">Transmembrane helix</keyword>
<feature type="transmembrane region" description="Helical" evidence="9">
    <location>
        <begin position="52"/>
        <end position="73"/>
    </location>
</feature>
<dbReference type="EC" id="2.4.1.-" evidence="10"/>
<comment type="similarity">
    <text evidence="7">Belongs to the glycosyltransferase 87 family.</text>
</comment>
<evidence type="ECO:0000256" key="3">
    <source>
        <dbReference type="ARBA" id="ARBA00022679"/>
    </source>
</evidence>
<feature type="region of interest" description="Disordered" evidence="8">
    <location>
        <begin position="1"/>
        <end position="46"/>
    </location>
</feature>
<feature type="transmembrane region" description="Helical" evidence="9">
    <location>
        <begin position="135"/>
        <end position="157"/>
    </location>
</feature>
<dbReference type="InterPro" id="IPR018584">
    <property type="entry name" value="GT87"/>
</dbReference>
<feature type="transmembrane region" description="Helical" evidence="9">
    <location>
        <begin position="169"/>
        <end position="188"/>
    </location>
</feature>
<evidence type="ECO:0000256" key="8">
    <source>
        <dbReference type="SAM" id="MobiDB-lite"/>
    </source>
</evidence>
<keyword evidence="3 10" id="KW-0808">Transferase</keyword>
<dbReference type="Proteomes" id="UP001183648">
    <property type="component" value="Unassembled WGS sequence"/>
</dbReference>
<keyword evidence="6 9" id="KW-0472">Membrane</keyword>
<dbReference type="RefSeq" id="WP_310297119.1">
    <property type="nucleotide sequence ID" value="NZ_BAAAPS010000006.1"/>
</dbReference>
<gene>
    <name evidence="10" type="ORF">J2S63_000082</name>
</gene>
<evidence type="ECO:0000256" key="2">
    <source>
        <dbReference type="ARBA" id="ARBA00022475"/>
    </source>
</evidence>
<protein>
    <submittedName>
        <fullName evidence="10">Alpha-1,2-mannosyltransferase</fullName>
        <ecNumber evidence="10">2.4.1.-</ecNumber>
    </submittedName>
</protein>
<feature type="transmembrane region" description="Helical" evidence="9">
    <location>
        <begin position="285"/>
        <end position="306"/>
    </location>
</feature>
<feature type="transmembrane region" description="Helical" evidence="9">
    <location>
        <begin position="363"/>
        <end position="380"/>
    </location>
</feature>
<evidence type="ECO:0000313" key="10">
    <source>
        <dbReference type="EMBL" id="MDR7360529.1"/>
    </source>
</evidence>
<keyword evidence="11" id="KW-1185">Reference proteome</keyword>
<evidence type="ECO:0000256" key="4">
    <source>
        <dbReference type="ARBA" id="ARBA00022692"/>
    </source>
</evidence>
<organism evidence="10 11">
    <name type="scientific">Nocardioides marmoribigeumensis</name>
    <dbReference type="NCBI Taxonomy" id="433649"/>
    <lineage>
        <taxon>Bacteria</taxon>
        <taxon>Bacillati</taxon>
        <taxon>Actinomycetota</taxon>
        <taxon>Actinomycetes</taxon>
        <taxon>Propionibacteriales</taxon>
        <taxon>Nocardioidaceae</taxon>
        <taxon>Nocardioides</taxon>
    </lineage>
</organism>
<evidence type="ECO:0000256" key="1">
    <source>
        <dbReference type="ARBA" id="ARBA00004651"/>
    </source>
</evidence>
<evidence type="ECO:0000256" key="6">
    <source>
        <dbReference type="ARBA" id="ARBA00023136"/>
    </source>
</evidence>
<dbReference type="GO" id="GO:0016757">
    <property type="term" value="F:glycosyltransferase activity"/>
    <property type="evidence" value="ECO:0007669"/>
    <property type="project" value="UniProtKB-KW"/>
</dbReference>
<accession>A0ABU2BT50</accession>
<dbReference type="Pfam" id="PF09594">
    <property type="entry name" value="GT87"/>
    <property type="match status" value="1"/>
</dbReference>
<feature type="transmembrane region" description="Helical" evidence="9">
    <location>
        <begin position="392"/>
        <end position="413"/>
    </location>
</feature>
<feature type="compositionally biased region" description="Basic and acidic residues" evidence="8">
    <location>
        <begin position="34"/>
        <end position="43"/>
    </location>
</feature>
<evidence type="ECO:0000313" key="11">
    <source>
        <dbReference type="Proteomes" id="UP001183648"/>
    </source>
</evidence>